<comment type="caution">
    <text evidence="2">The sequence shown here is derived from an EMBL/GenBank/DDBJ whole genome shotgun (WGS) entry which is preliminary data.</text>
</comment>
<evidence type="ECO:0008006" key="4">
    <source>
        <dbReference type="Google" id="ProtNLM"/>
    </source>
</evidence>
<feature type="compositionally biased region" description="Basic and acidic residues" evidence="1">
    <location>
        <begin position="45"/>
        <end position="54"/>
    </location>
</feature>
<sequence>MQSEAPSIAIEPAVPAHDTQTVPVKKPPVAPAELAPEPAARLANPRKEPPKSKLDLSLPPELAEQLNAERGDAEQAPEPLLPSLFEEKAQVDNPFLLNGRLLSNEGDKDSSKLLDGAEVQFEFRH</sequence>
<keyword evidence="3" id="KW-1185">Reference proteome</keyword>
<organism evidence="2 3">
    <name type="scientific">Pseudomonas taeanensis MS-3</name>
    <dbReference type="NCBI Taxonomy" id="1395571"/>
    <lineage>
        <taxon>Bacteria</taxon>
        <taxon>Pseudomonadati</taxon>
        <taxon>Pseudomonadota</taxon>
        <taxon>Gammaproteobacteria</taxon>
        <taxon>Pseudomonadales</taxon>
        <taxon>Pseudomonadaceae</taxon>
        <taxon>Pseudomonas</taxon>
    </lineage>
</organism>
<reference evidence="2 3" key="1">
    <citation type="journal article" date="2014" name="Genome Announc.">
        <title>Draft Genome Sequence of Petroleum Oil-Degrading Marine Bacterium Pseudomonas taeanensis Strain MS-3, Isolated from a Crude Oil-Contaminated Seashore.</title>
        <authorList>
            <person name="Lee S.Y."/>
            <person name="Kim S.H."/>
            <person name="Lee D.G."/>
            <person name="Shin S."/>
            <person name="Yun S.H."/>
            <person name="Choi C.W."/>
            <person name="Chung Y.H."/>
            <person name="Choi J.S."/>
            <person name="Kahng H.Y."/>
            <person name="Kim S.I."/>
        </authorList>
    </citation>
    <scope>NUCLEOTIDE SEQUENCE [LARGE SCALE GENOMIC DNA]</scope>
    <source>
        <strain evidence="2 3">MS-3</strain>
    </source>
</reference>
<feature type="compositionally biased region" description="Low complexity" evidence="1">
    <location>
        <begin position="31"/>
        <end position="43"/>
    </location>
</feature>
<accession>A0A0A1YE53</accession>
<name>A0A0A1YE53_9PSED</name>
<evidence type="ECO:0000313" key="3">
    <source>
        <dbReference type="Proteomes" id="UP000030063"/>
    </source>
</evidence>
<dbReference type="Proteomes" id="UP000030063">
    <property type="component" value="Unassembled WGS sequence"/>
</dbReference>
<feature type="region of interest" description="Disordered" evidence="1">
    <location>
        <begin position="1"/>
        <end position="75"/>
    </location>
</feature>
<dbReference type="EMBL" id="AWSQ01000009">
    <property type="protein sequence ID" value="KFX67982.1"/>
    <property type="molecule type" value="Genomic_DNA"/>
</dbReference>
<gene>
    <name evidence="2" type="ORF">TMS3_0122515</name>
</gene>
<dbReference type="AlphaFoldDB" id="A0A0A1YE53"/>
<protein>
    <recommendedName>
        <fullName evidence="4">Translation initiation factor 2</fullName>
    </recommendedName>
</protein>
<evidence type="ECO:0000313" key="2">
    <source>
        <dbReference type="EMBL" id="KFX67982.1"/>
    </source>
</evidence>
<proteinExistence type="predicted"/>
<evidence type="ECO:0000256" key="1">
    <source>
        <dbReference type="SAM" id="MobiDB-lite"/>
    </source>
</evidence>